<dbReference type="InterPro" id="IPR008979">
    <property type="entry name" value="Galactose-bd-like_sf"/>
</dbReference>
<dbReference type="PRINTS" id="PR00132">
    <property type="entry name" value="GLHYDRLASE2"/>
</dbReference>
<dbReference type="InterPro" id="IPR006102">
    <property type="entry name" value="Ig-like_GH2"/>
</dbReference>
<gene>
    <name evidence="9" type="ORF">I6N95_05585</name>
</gene>
<dbReference type="InterPro" id="IPR006104">
    <property type="entry name" value="Glyco_hydro_2_N"/>
</dbReference>
<dbReference type="Pfam" id="PF02837">
    <property type="entry name" value="Glyco_hydro_2_N"/>
    <property type="match status" value="1"/>
</dbReference>
<evidence type="ECO:0000313" key="10">
    <source>
        <dbReference type="Proteomes" id="UP000674938"/>
    </source>
</evidence>
<dbReference type="GO" id="GO:0004565">
    <property type="term" value="F:beta-galactosidase activity"/>
    <property type="evidence" value="ECO:0007669"/>
    <property type="project" value="UniProtKB-EC"/>
</dbReference>
<evidence type="ECO:0000256" key="2">
    <source>
        <dbReference type="ARBA" id="ARBA00007401"/>
    </source>
</evidence>
<dbReference type="Proteomes" id="UP000674938">
    <property type="component" value="Unassembled WGS sequence"/>
</dbReference>
<dbReference type="GO" id="GO:0009341">
    <property type="term" value="C:beta-galactosidase complex"/>
    <property type="evidence" value="ECO:0007669"/>
    <property type="project" value="InterPro"/>
</dbReference>
<dbReference type="InterPro" id="IPR014718">
    <property type="entry name" value="GH-type_carb-bd"/>
</dbReference>
<dbReference type="EMBL" id="JAEEGA010000003">
    <property type="protein sequence ID" value="MBP1040467.1"/>
    <property type="molecule type" value="Genomic_DNA"/>
</dbReference>
<dbReference type="Pfam" id="PF00703">
    <property type="entry name" value="Glyco_hydro_2"/>
    <property type="match status" value="1"/>
</dbReference>
<dbReference type="InterPro" id="IPR017853">
    <property type="entry name" value="GH"/>
</dbReference>
<accession>A0A940SR66</accession>
<dbReference type="GO" id="GO:0005990">
    <property type="term" value="P:lactose catabolic process"/>
    <property type="evidence" value="ECO:0007669"/>
    <property type="project" value="TreeGrafter"/>
</dbReference>
<dbReference type="GO" id="GO:0030246">
    <property type="term" value="F:carbohydrate binding"/>
    <property type="evidence" value="ECO:0007669"/>
    <property type="project" value="InterPro"/>
</dbReference>
<dbReference type="PROSITE" id="PS00719">
    <property type="entry name" value="GLYCOSYL_HYDROL_F2_1"/>
    <property type="match status" value="1"/>
</dbReference>
<evidence type="ECO:0000256" key="6">
    <source>
        <dbReference type="ARBA" id="ARBA00032230"/>
    </source>
</evidence>
<evidence type="ECO:0000259" key="8">
    <source>
        <dbReference type="SMART" id="SM01038"/>
    </source>
</evidence>
<dbReference type="SMART" id="SM01038">
    <property type="entry name" value="Bgal_small_N"/>
    <property type="match status" value="1"/>
</dbReference>
<dbReference type="Pfam" id="PF16353">
    <property type="entry name" value="LacZ_4"/>
    <property type="match status" value="1"/>
</dbReference>
<proteinExistence type="inferred from homology"/>
<dbReference type="Gene3D" id="2.70.98.10">
    <property type="match status" value="1"/>
</dbReference>
<dbReference type="EC" id="3.2.1.23" evidence="3 7"/>
<dbReference type="Pfam" id="PF02929">
    <property type="entry name" value="Bgal_small_N"/>
    <property type="match status" value="1"/>
</dbReference>
<keyword evidence="10" id="KW-1185">Reference proteome</keyword>
<dbReference type="Gene3D" id="3.20.20.80">
    <property type="entry name" value="Glycosidases"/>
    <property type="match status" value="1"/>
</dbReference>
<comment type="catalytic activity">
    <reaction evidence="1 7">
        <text>Hydrolysis of terminal non-reducing beta-D-galactose residues in beta-D-galactosides.</text>
        <dbReference type="EC" id="3.2.1.23"/>
    </reaction>
</comment>
<evidence type="ECO:0000256" key="4">
    <source>
        <dbReference type="ARBA" id="ARBA00022801"/>
    </source>
</evidence>
<feature type="domain" description="Beta galactosidase small chain/" evidence="8">
    <location>
        <begin position="709"/>
        <end position="984"/>
    </location>
</feature>
<dbReference type="PANTHER" id="PTHR46323">
    <property type="entry name" value="BETA-GALACTOSIDASE"/>
    <property type="match status" value="1"/>
</dbReference>
<dbReference type="SUPFAM" id="SSF49303">
    <property type="entry name" value="beta-Galactosidase/glucuronidase domain"/>
    <property type="match status" value="2"/>
</dbReference>
<keyword evidence="5 7" id="KW-0326">Glycosidase</keyword>
<evidence type="ECO:0000256" key="1">
    <source>
        <dbReference type="ARBA" id="ARBA00001412"/>
    </source>
</evidence>
<dbReference type="RefSeq" id="WP_209525466.1">
    <property type="nucleotide sequence ID" value="NZ_JAEEGA010000003.1"/>
</dbReference>
<dbReference type="InterPro" id="IPR036156">
    <property type="entry name" value="Beta-gal/glucu_dom_sf"/>
</dbReference>
<comment type="similarity">
    <text evidence="2 7">Belongs to the glycosyl hydrolase 2 family.</text>
</comment>
<evidence type="ECO:0000313" key="9">
    <source>
        <dbReference type="EMBL" id="MBP1040467.1"/>
    </source>
</evidence>
<evidence type="ECO:0000256" key="7">
    <source>
        <dbReference type="RuleBase" id="RU361154"/>
    </source>
</evidence>
<dbReference type="InterPro" id="IPR023230">
    <property type="entry name" value="Glyco_hydro_2_CS"/>
</dbReference>
<dbReference type="InterPro" id="IPR006101">
    <property type="entry name" value="Glyco_hydro_2"/>
</dbReference>
<evidence type="ECO:0000256" key="3">
    <source>
        <dbReference type="ARBA" id="ARBA00012756"/>
    </source>
</evidence>
<dbReference type="SUPFAM" id="SSF51445">
    <property type="entry name" value="(Trans)glycosidases"/>
    <property type="match status" value="1"/>
</dbReference>
<evidence type="ECO:0000256" key="5">
    <source>
        <dbReference type="ARBA" id="ARBA00023295"/>
    </source>
</evidence>
<dbReference type="Gene3D" id="2.60.40.10">
    <property type="entry name" value="Immunoglobulins"/>
    <property type="match status" value="2"/>
</dbReference>
<reference evidence="9" key="1">
    <citation type="submission" date="2020-12" db="EMBL/GenBank/DDBJ databases">
        <title>Vagococcus allomyrinae sp. nov. and Enterococcus lavae sp. nov., isolated from the larvae of Allomyrina dichotoma.</title>
        <authorList>
            <person name="Lee S.D."/>
        </authorList>
    </citation>
    <scope>NUCLEOTIDE SEQUENCE</scope>
    <source>
        <strain evidence="9">BWB3-3</strain>
    </source>
</reference>
<dbReference type="SUPFAM" id="SSF74650">
    <property type="entry name" value="Galactose mutarotase-like"/>
    <property type="match status" value="1"/>
</dbReference>
<protein>
    <recommendedName>
        <fullName evidence="3 7">Beta-galactosidase</fullName>
        <ecNumber evidence="3 7">3.2.1.23</ecNumber>
    </recommendedName>
    <alternativeName>
        <fullName evidence="6 7">Lactase</fullName>
    </alternativeName>
</protein>
<dbReference type="InterPro" id="IPR050347">
    <property type="entry name" value="Bact_Beta-galactosidase"/>
</dbReference>
<dbReference type="SUPFAM" id="SSF49785">
    <property type="entry name" value="Galactose-binding domain-like"/>
    <property type="match status" value="1"/>
</dbReference>
<dbReference type="InterPro" id="IPR004199">
    <property type="entry name" value="B-gal_small/dom_5"/>
</dbReference>
<dbReference type="InterPro" id="IPR006103">
    <property type="entry name" value="Glyco_hydro_2_cat"/>
</dbReference>
<dbReference type="Gene3D" id="2.60.120.260">
    <property type="entry name" value="Galactose-binding domain-like"/>
    <property type="match status" value="1"/>
</dbReference>
<dbReference type="AlphaFoldDB" id="A0A940SR66"/>
<dbReference type="InterPro" id="IPR032312">
    <property type="entry name" value="LacZ_4"/>
</dbReference>
<dbReference type="PANTHER" id="PTHR46323:SF2">
    <property type="entry name" value="BETA-GALACTOSIDASE"/>
    <property type="match status" value="1"/>
</dbReference>
<dbReference type="InterPro" id="IPR011013">
    <property type="entry name" value="Gal_mutarotase_sf_dom"/>
</dbReference>
<dbReference type="Pfam" id="PF02836">
    <property type="entry name" value="Glyco_hydro_2_C"/>
    <property type="match status" value="1"/>
</dbReference>
<comment type="caution">
    <text evidence="9">The sequence shown here is derived from an EMBL/GenBank/DDBJ whole genome shotgun (WGS) entry which is preliminary data.</text>
</comment>
<name>A0A940SR66_9ENTE</name>
<organism evidence="9 10">
    <name type="scientific">Vagococcus allomyrinae</name>
    <dbReference type="NCBI Taxonomy" id="2794353"/>
    <lineage>
        <taxon>Bacteria</taxon>
        <taxon>Bacillati</taxon>
        <taxon>Bacillota</taxon>
        <taxon>Bacilli</taxon>
        <taxon>Lactobacillales</taxon>
        <taxon>Enterococcaceae</taxon>
        <taxon>Vagococcus</taxon>
    </lineage>
</organism>
<dbReference type="InterPro" id="IPR013783">
    <property type="entry name" value="Ig-like_fold"/>
</dbReference>
<keyword evidence="4 7" id="KW-0378">Hydrolase</keyword>
<sequence length="988" mass="113787">MREMKPWENIHCLGKNRMEPATSFNRYETRETALTFDDCQQKGFMSLNGNWQFNFYQYPELVPEISELTAEIMSDNQIKVPSCWQLSGYDQMHYTDVLYPFPINPPFVPDENPTGLYYRQFDCQLLPSDQLILLFEGVSSYFEVFLNGQFVGSNMGSRYETRFDVSEFVQAKENQLFVKVLKWSAGTYLEDQDMWWLSGIFRDVSLYQQAKTTIQDIRVETIPDDHYRDYELRLVVENPHKQLLQGEILIEGQWCQLAGFEAHGSQFISSTVIKSPKLWSAETPDLYQLLLKAGSEYLPLSIGFRSIEIKDHQIQLNGQTIFLNGVNRHDFTTTGGMTTTRAIMEEDVCLMKQHNINAVRTAHYPNQHYFYQLCDRYGLYVIDEADLECHGFENTGDYNWLSDNDLWEEAYVERGLRMVKRDYNHPAIIMWSLGNESGAGQNFDAMYREMKKIDSRPIHYEGAREGRHSDVFTTMYTRLAKLETIGKETQGQKPHLICEYGHAMGNGPGGLKEYQEVMRKYDRLHGGFIWEWFDHGIKTERNGKSTYLYGGDYGDTPNNSNFCIDGLLRPDRTPSPALLEYKYIIQPIEVAATETPFTLAITNLFDFKSLQTITLDYQVCQQEQVLFEGSLVLPDISARSTVRINLPDVEYEEGQIGDVYLNLSFCETQVTGQNEIAKSQLVLAEKAKWQEVVHPGSALVIDRQKDRFQVKSDALTVIFSPITGKLLSVSQGGQLIFEEGFAFTMWRAPIDNDMYKTAEWQDAYFMDQVTEQLIDFEMVEGEDCVVVTVQTYASATNQNWGYHLTYRYDILSAGLIKVKIQGETKIRGSHRPDMLPRLGFDFKTRAFQDVIWYGNGPGESYCDSLAAVQLGVYRKTVGQMHTEYILPQENGARTSVYWAKLTRARDQGGQLELRFNQPVTFTVHDYCRETLEKAKHIDELSRGSSNWLTIDVAHSGLGSNSCGQEQYEEHKVRFENFELGFSIEVKDK</sequence>